<reference evidence="1 3" key="2">
    <citation type="submission" date="2020-05" db="EMBL/GenBank/DDBJ databases">
        <authorList>
            <person name="Campoy J."/>
            <person name="Schneeberger K."/>
            <person name="Spophaly S."/>
        </authorList>
    </citation>
    <scope>NUCLEOTIDE SEQUENCE [LARGE SCALE GENOMIC DNA]</scope>
    <source>
        <strain evidence="1">PruArmRojPasFocal</strain>
    </source>
</reference>
<dbReference type="Proteomes" id="UP000507222">
    <property type="component" value="Unassembled WGS sequence"/>
</dbReference>
<protein>
    <submittedName>
        <fullName evidence="1">Uncharacterized protein</fullName>
    </submittedName>
</protein>
<dbReference type="AlphaFoldDB" id="A0A6J5TPZ3"/>
<gene>
    <name evidence="1" type="ORF">CURHAP_LOCUS7902</name>
    <name evidence="2" type="ORF">ORAREDHAP_LOCUS7822</name>
</gene>
<organism evidence="1 3">
    <name type="scientific">Prunus armeniaca</name>
    <name type="common">Apricot</name>
    <name type="synonym">Armeniaca vulgaris</name>
    <dbReference type="NCBI Taxonomy" id="36596"/>
    <lineage>
        <taxon>Eukaryota</taxon>
        <taxon>Viridiplantae</taxon>
        <taxon>Streptophyta</taxon>
        <taxon>Embryophyta</taxon>
        <taxon>Tracheophyta</taxon>
        <taxon>Spermatophyta</taxon>
        <taxon>Magnoliopsida</taxon>
        <taxon>eudicotyledons</taxon>
        <taxon>Gunneridae</taxon>
        <taxon>Pentapetalae</taxon>
        <taxon>rosids</taxon>
        <taxon>fabids</taxon>
        <taxon>Rosales</taxon>
        <taxon>Rosaceae</taxon>
        <taxon>Amygdaloideae</taxon>
        <taxon>Amygdaleae</taxon>
        <taxon>Prunus</taxon>
    </lineage>
</organism>
<evidence type="ECO:0000313" key="4">
    <source>
        <dbReference type="Proteomes" id="UP000507245"/>
    </source>
</evidence>
<sequence length="61" mass="6744">MPSPALTWRDITGWSESILPSIRCNLGSTLHGHNRAIFNLCFTSPSRPGHELKGAPQQVKM</sequence>
<keyword evidence="4" id="KW-1185">Reference proteome</keyword>
<dbReference type="EMBL" id="CAEKKB010000001">
    <property type="protein sequence ID" value="CAB4296253.1"/>
    <property type="molecule type" value="Genomic_DNA"/>
</dbReference>
<dbReference type="Proteomes" id="UP000507245">
    <property type="component" value="Unassembled WGS sequence"/>
</dbReference>
<name>A0A6J5TPZ3_PRUAR</name>
<reference evidence="4" key="1">
    <citation type="journal article" date="2020" name="Genome Biol.">
        <title>Gamete binning: chromosome-level and haplotype-resolved genome assembly enabled by high-throughput single-cell sequencing of gamete genomes.</title>
        <authorList>
            <person name="Campoy J.A."/>
            <person name="Sun H."/>
            <person name="Goel M."/>
            <person name="Jiao W.-B."/>
            <person name="Folz-Donahue K."/>
            <person name="Wang N."/>
            <person name="Rubio M."/>
            <person name="Liu C."/>
            <person name="Kukat C."/>
            <person name="Ruiz D."/>
            <person name="Huettel B."/>
            <person name="Schneeberger K."/>
        </authorList>
    </citation>
    <scope>NUCLEOTIDE SEQUENCE [LARGE SCALE GENOMIC DNA]</scope>
    <source>
        <strain evidence="4">cv. Rojo Pasion</strain>
    </source>
</reference>
<proteinExistence type="predicted"/>
<dbReference type="EMBL" id="CAEKDK010000001">
    <property type="protein sequence ID" value="CAB4265722.1"/>
    <property type="molecule type" value="Genomic_DNA"/>
</dbReference>
<evidence type="ECO:0000313" key="2">
    <source>
        <dbReference type="EMBL" id="CAB4296253.1"/>
    </source>
</evidence>
<accession>A0A6J5TPZ3</accession>
<evidence type="ECO:0000313" key="3">
    <source>
        <dbReference type="Proteomes" id="UP000507222"/>
    </source>
</evidence>
<evidence type="ECO:0000313" key="1">
    <source>
        <dbReference type="EMBL" id="CAB4265722.1"/>
    </source>
</evidence>